<dbReference type="AlphaFoldDB" id="A0AAV9LFV3"/>
<keyword evidence="2" id="KW-1185">Reference proteome</keyword>
<gene>
    <name evidence="1" type="ORF">R3W88_027117</name>
</gene>
<dbReference type="Proteomes" id="UP001311915">
    <property type="component" value="Unassembled WGS sequence"/>
</dbReference>
<name>A0AAV9LFV3_9SOLN</name>
<evidence type="ECO:0000313" key="1">
    <source>
        <dbReference type="EMBL" id="KAK4724338.1"/>
    </source>
</evidence>
<accession>A0AAV9LFV3</accession>
<comment type="caution">
    <text evidence="1">The sequence shown here is derived from an EMBL/GenBank/DDBJ whole genome shotgun (WGS) entry which is preliminary data.</text>
</comment>
<evidence type="ECO:0000313" key="2">
    <source>
        <dbReference type="Proteomes" id="UP001311915"/>
    </source>
</evidence>
<reference evidence="1 2" key="1">
    <citation type="submission" date="2023-10" db="EMBL/GenBank/DDBJ databases">
        <title>Genome-Wide Identification Analysis in wild type Solanum Pinnatisectum Reveals Some Genes Defensing Phytophthora Infestans.</title>
        <authorList>
            <person name="Sun C."/>
        </authorList>
    </citation>
    <scope>NUCLEOTIDE SEQUENCE [LARGE SCALE GENOMIC DNA]</scope>
    <source>
        <strain evidence="1">LQN</strain>
        <tissue evidence="1">Leaf</tissue>
    </source>
</reference>
<proteinExistence type="predicted"/>
<dbReference type="EMBL" id="JAWPEI010000006">
    <property type="protein sequence ID" value="KAK4724338.1"/>
    <property type="molecule type" value="Genomic_DNA"/>
</dbReference>
<protein>
    <submittedName>
        <fullName evidence="1">Uncharacterized protein</fullName>
    </submittedName>
</protein>
<organism evidence="1 2">
    <name type="scientific">Solanum pinnatisectum</name>
    <name type="common">tansyleaf nightshade</name>
    <dbReference type="NCBI Taxonomy" id="50273"/>
    <lineage>
        <taxon>Eukaryota</taxon>
        <taxon>Viridiplantae</taxon>
        <taxon>Streptophyta</taxon>
        <taxon>Embryophyta</taxon>
        <taxon>Tracheophyta</taxon>
        <taxon>Spermatophyta</taxon>
        <taxon>Magnoliopsida</taxon>
        <taxon>eudicotyledons</taxon>
        <taxon>Gunneridae</taxon>
        <taxon>Pentapetalae</taxon>
        <taxon>asterids</taxon>
        <taxon>lamiids</taxon>
        <taxon>Solanales</taxon>
        <taxon>Solanaceae</taxon>
        <taxon>Solanoideae</taxon>
        <taxon>Solaneae</taxon>
        <taxon>Solanum</taxon>
    </lineage>
</organism>
<sequence length="94" mass="11287">MHGTLMLLHQTGIYLDEIWFPAFDSCSTHWEDAHDVMMVSSPSHLEYERSVMRRERERERERARRLIQKDLLIVVFLLDLEIYPQALYHVSLQS</sequence>